<evidence type="ECO:0000259" key="2">
    <source>
        <dbReference type="PROSITE" id="PS50026"/>
    </source>
</evidence>
<gene>
    <name evidence="3" type="ORF">PoB_002384400</name>
</gene>
<feature type="domain" description="EGF-like" evidence="2">
    <location>
        <begin position="57"/>
        <end position="97"/>
    </location>
</feature>
<organism evidence="3 4">
    <name type="scientific">Plakobranchus ocellatus</name>
    <dbReference type="NCBI Taxonomy" id="259542"/>
    <lineage>
        <taxon>Eukaryota</taxon>
        <taxon>Metazoa</taxon>
        <taxon>Spiralia</taxon>
        <taxon>Lophotrochozoa</taxon>
        <taxon>Mollusca</taxon>
        <taxon>Gastropoda</taxon>
        <taxon>Heterobranchia</taxon>
        <taxon>Euthyneura</taxon>
        <taxon>Panpulmonata</taxon>
        <taxon>Sacoglossa</taxon>
        <taxon>Placobranchoidea</taxon>
        <taxon>Plakobranchidae</taxon>
        <taxon>Plakobranchus</taxon>
    </lineage>
</organism>
<sequence length="441" mass="49737">MVSLRISESLPTLTDQNTLEVTSFCPRNMIAQVLLAALVLGLAAAQQTFVFHTNGTGGVECGKYHRCSTNATCENIKGTHMCECPHWLEGNAKIFCLPHPDHKVWIQSDPHMKNFHNEFASLRSPCRYKVLYLYITDPEKDLIAEVELFGENFLFTGGDYFLTNLTLSTRIFYGTEFMRQAMGFEGNVMKDVDGEGYSYLLVAKSVEMEFSDESDSESKSDIVPEESPLLLYTMDVEEDVLDNLLTVKIYGLGISIYFRPPSKGEGLNNLQLPLVPGAVFSIDDTHMKKVNIEKSQYNLAAWPQGPSLADLAKSLKVSKPVYIQYLMLNNSLPIIPVLDPEPICHEIDTSFQEKCNSTEIQLYMLKTCPSIYADKTFLECLTEKNTEEEYVSAQREFFLDCELSLCLKDAKACEEMKKDMPIRTKCPLPKKIEELDCSSLG</sequence>
<keyword evidence="4" id="KW-1185">Reference proteome</keyword>
<dbReference type="EMBL" id="BLXT01002742">
    <property type="protein sequence ID" value="GFN97338.1"/>
    <property type="molecule type" value="Genomic_DNA"/>
</dbReference>
<reference evidence="3 4" key="1">
    <citation type="journal article" date="2021" name="Elife">
        <title>Chloroplast acquisition without the gene transfer in kleptoplastic sea slugs, Plakobranchus ocellatus.</title>
        <authorList>
            <person name="Maeda T."/>
            <person name="Takahashi S."/>
            <person name="Yoshida T."/>
            <person name="Shimamura S."/>
            <person name="Takaki Y."/>
            <person name="Nagai Y."/>
            <person name="Toyoda A."/>
            <person name="Suzuki Y."/>
            <person name="Arimoto A."/>
            <person name="Ishii H."/>
            <person name="Satoh N."/>
            <person name="Nishiyama T."/>
            <person name="Hasebe M."/>
            <person name="Maruyama T."/>
            <person name="Minagawa J."/>
            <person name="Obokata J."/>
            <person name="Shigenobu S."/>
        </authorList>
    </citation>
    <scope>NUCLEOTIDE SEQUENCE [LARGE SCALE GENOMIC DNA]</scope>
</reference>
<evidence type="ECO:0000313" key="3">
    <source>
        <dbReference type="EMBL" id="GFN97338.1"/>
    </source>
</evidence>
<dbReference type="PROSITE" id="PS50026">
    <property type="entry name" value="EGF_3"/>
    <property type="match status" value="1"/>
</dbReference>
<dbReference type="CDD" id="cd00054">
    <property type="entry name" value="EGF_CA"/>
    <property type="match status" value="1"/>
</dbReference>
<keyword evidence="1" id="KW-0245">EGF-like domain</keyword>
<dbReference type="AlphaFoldDB" id="A0AAV3ZSF9"/>
<comment type="caution">
    <text evidence="3">The sequence shown here is derived from an EMBL/GenBank/DDBJ whole genome shotgun (WGS) entry which is preliminary data.</text>
</comment>
<comment type="caution">
    <text evidence="1">Lacks conserved residue(s) required for the propagation of feature annotation.</text>
</comment>
<name>A0AAV3ZSF9_9GAST</name>
<dbReference type="Proteomes" id="UP000735302">
    <property type="component" value="Unassembled WGS sequence"/>
</dbReference>
<evidence type="ECO:0000313" key="4">
    <source>
        <dbReference type="Proteomes" id="UP000735302"/>
    </source>
</evidence>
<dbReference type="InterPro" id="IPR000742">
    <property type="entry name" value="EGF"/>
</dbReference>
<protein>
    <recommendedName>
        <fullName evidence="2">EGF-like domain-containing protein</fullName>
    </recommendedName>
</protein>
<evidence type="ECO:0000256" key="1">
    <source>
        <dbReference type="PROSITE-ProRule" id="PRU00076"/>
    </source>
</evidence>
<proteinExistence type="predicted"/>
<accession>A0AAV3ZSF9</accession>